<dbReference type="PANTHER" id="PTHR42832:SF3">
    <property type="entry name" value="L-GLUTAMINE--4-(METHYLSULFANYL)-2-OXOBUTANOATE AMINOTRANSFERASE"/>
    <property type="match status" value="1"/>
</dbReference>
<evidence type="ECO:0000259" key="4">
    <source>
        <dbReference type="Pfam" id="PF00155"/>
    </source>
</evidence>
<dbReference type="Proteomes" id="UP000030416">
    <property type="component" value="Unassembled WGS sequence"/>
</dbReference>
<dbReference type="Pfam" id="PF00155">
    <property type="entry name" value="Aminotran_1_2"/>
    <property type="match status" value="1"/>
</dbReference>
<dbReference type="GO" id="GO:0030170">
    <property type="term" value="F:pyridoxal phosphate binding"/>
    <property type="evidence" value="ECO:0007669"/>
    <property type="project" value="InterPro"/>
</dbReference>
<dbReference type="NCBIfam" id="NF005977">
    <property type="entry name" value="PRK08068.1"/>
    <property type="match status" value="1"/>
</dbReference>
<accession>A0A0A3IBP9</accession>
<keyword evidence="2 5" id="KW-0032">Aminotransferase</keyword>
<dbReference type="InterPro" id="IPR004839">
    <property type="entry name" value="Aminotransferase_I/II_large"/>
</dbReference>
<proteinExistence type="predicted"/>
<dbReference type="InterPro" id="IPR015422">
    <property type="entry name" value="PyrdxlP-dep_Trfase_small"/>
</dbReference>
<gene>
    <name evidence="5" type="ORF">CD29_02460</name>
</gene>
<dbReference type="RefSeq" id="WP_036182446.1">
    <property type="nucleotide sequence ID" value="NZ_AVDA01000002.1"/>
</dbReference>
<dbReference type="SUPFAM" id="SSF53383">
    <property type="entry name" value="PLP-dependent transferases"/>
    <property type="match status" value="1"/>
</dbReference>
<dbReference type="OrthoDB" id="9802328at2"/>
<evidence type="ECO:0000313" key="5">
    <source>
        <dbReference type="EMBL" id="KGR80238.1"/>
    </source>
</evidence>
<feature type="domain" description="Aminotransferase class I/classII large" evidence="4">
    <location>
        <begin position="31"/>
        <end position="381"/>
    </location>
</feature>
<evidence type="ECO:0000256" key="2">
    <source>
        <dbReference type="ARBA" id="ARBA00022576"/>
    </source>
</evidence>
<organism evidence="5 6">
    <name type="scientific">Ureibacillus manganicus DSM 26584</name>
    <dbReference type="NCBI Taxonomy" id="1384049"/>
    <lineage>
        <taxon>Bacteria</taxon>
        <taxon>Bacillati</taxon>
        <taxon>Bacillota</taxon>
        <taxon>Bacilli</taxon>
        <taxon>Bacillales</taxon>
        <taxon>Caryophanaceae</taxon>
        <taxon>Ureibacillus</taxon>
    </lineage>
</organism>
<dbReference type="PANTHER" id="PTHR42832">
    <property type="entry name" value="AMINO ACID AMINOTRANSFERASE"/>
    <property type="match status" value="1"/>
</dbReference>
<sequence length="393" mass="43316">MEISKKLQNLPTQFFASLVQKVNAAIAQGRDVINLGQGNPDQPTPEYIVKALQTAVTDPKTHRYSPFRGLPELKNAISHFYQREYGVAIDPETEVAVMGGAKIGLVELPMAILNPGDYVLLPDPGYPDYLSGIVLGDVHFDTMPLLSENSFLPDYNALSNEVKTRAKLMYLNYPNNPTGATANLDFFNETVDFAKKNNIAVVHDFAYGAFGFDNEKPVSFLKAKGAKEIGVELYTLSKTYNMAGWRIGFAVGNATIIEAINLIQDHLFVSQFSAIQLAATEALKGDQQCVEEQGAIYESRRNALIDEAHRIGWDVTAPKGSFFAWLKVPEGFTSEEFADLLLHKADVAVAAGNGFGEYGEGYIRVGLLVSEDRLREAIQRVEKLGIFKEPVKI</sequence>
<dbReference type="InterPro" id="IPR050881">
    <property type="entry name" value="LL-DAP_aminotransferase"/>
</dbReference>
<evidence type="ECO:0000256" key="1">
    <source>
        <dbReference type="ARBA" id="ARBA00001933"/>
    </source>
</evidence>
<keyword evidence="3 5" id="KW-0808">Transferase</keyword>
<reference evidence="5 6" key="1">
    <citation type="submission" date="2014-02" db="EMBL/GenBank/DDBJ databases">
        <title>Draft genome sequence of Lysinibacillus manganicus DSM 26584T.</title>
        <authorList>
            <person name="Zhang F."/>
            <person name="Wang G."/>
            <person name="Zhang L."/>
        </authorList>
    </citation>
    <scope>NUCLEOTIDE SEQUENCE [LARGE SCALE GENOMIC DNA]</scope>
    <source>
        <strain evidence="5 6">DSM 26584</strain>
    </source>
</reference>
<dbReference type="eggNOG" id="COG0436">
    <property type="taxonomic scope" value="Bacteria"/>
</dbReference>
<dbReference type="AlphaFoldDB" id="A0A0A3IBP9"/>
<evidence type="ECO:0000256" key="3">
    <source>
        <dbReference type="ARBA" id="ARBA00022679"/>
    </source>
</evidence>
<protein>
    <submittedName>
        <fullName evidence="5">Aminotransferase</fullName>
    </submittedName>
</protein>
<dbReference type="InterPro" id="IPR015421">
    <property type="entry name" value="PyrdxlP-dep_Trfase_major"/>
</dbReference>
<dbReference type="CDD" id="cd00609">
    <property type="entry name" value="AAT_like"/>
    <property type="match status" value="1"/>
</dbReference>
<keyword evidence="6" id="KW-1185">Reference proteome</keyword>
<dbReference type="Gene3D" id="3.90.1150.10">
    <property type="entry name" value="Aspartate Aminotransferase, domain 1"/>
    <property type="match status" value="1"/>
</dbReference>
<dbReference type="STRING" id="1384049.CD29_02460"/>
<dbReference type="Gene3D" id="3.40.640.10">
    <property type="entry name" value="Type I PLP-dependent aspartate aminotransferase-like (Major domain)"/>
    <property type="match status" value="1"/>
</dbReference>
<dbReference type="InterPro" id="IPR015424">
    <property type="entry name" value="PyrdxlP-dep_Trfase"/>
</dbReference>
<comment type="cofactor">
    <cofactor evidence="1">
        <name>pyridoxal 5'-phosphate</name>
        <dbReference type="ChEBI" id="CHEBI:597326"/>
    </cofactor>
</comment>
<dbReference type="GO" id="GO:0008483">
    <property type="term" value="F:transaminase activity"/>
    <property type="evidence" value="ECO:0007669"/>
    <property type="project" value="UniProtKB-KW"/>
</dbReference>
<dbReference type="EMBL" id="JPVN01000002">
    <property type="protein sequence ID" value="KGR80238.1"/>
    <property type="molecule type" value="Genomic_DNA"/>
</dbReference>
<evidence type="ECO:0000313" key="6">
    <source>
        <dbReference type="Proteomes" id="UP000030416"/>
    </source>
</evidence>
<name>A0A0A3IBP9_9BACL</name>
<comment type="caution">
    <text evidence="5">The sequence shown here is derived from an EMBL/GenBank/DDBJ whole genome shotgun (WGS) entry which is preliminary data.</text>
</comment>